<comment type="subcellular location">
    <subcellularLocation>
        <location evidence="1">Membrane</location>
    </subcellularLocation>
</comment>
<dbReference type="InterPro" id="IPR051162">
    <property type="entry name" value="T4SS_component"/>
</dbReference>
<keyword evidence="6 9" id="KW-1133">Transmembrane helix</keyword>
<dbReference type="Pfam" id="PF19044">
    <property type="entry name" value="P-loop_TraG"/>
    <property type="match status" value="1"/>
</dbReference>
<accession>A0A974MVC2</accession>
<dbReference type="PANTHER" id="PTHR30121">
    <property type="entry name" value="UNCHARACTERIZED PROTEIN YJGR-RELATED"/>
    <property type="match status" value="1"/>
</dbReference>
<evidence type="ECO:0000256" key="4">
    <source>
        <dbReference type="ARBA" id="ARBA00022741"/>
    </source>
</evidence>
<protein>
    <submittedName>
        <fullName evidence="12">VirB4 family type IV secretion/conjugal transfer ATPase</fullName>
    </submittedName>
</protein>
<keyword evidence="7" id="KW-0843">Virulence</keyword>
<evidence type="ECO:0000256" key="7">
    <source>
        <dbReference type="ARBA" id="ARBA00023026"/>
    </source>
</evidence>
<dbReference type="InterPro" id="IPR018145">
    <property type="entry name" value="CagE_TrbE_VirB_cntrl_dom"/>
</dbReference>
<reference evidence="13" key="1">
    <citation type="submission" date="2020-07" db="EMBL/GenBank/DDBJ databases">
        <title>A comparison of fourteen fully characterised mammalian-associated Campylobacter fetus isolates suggests a mechanism by which bovine-adapted biotypes have evolved high genomic plasticity.</title>
        <authorList>
            <person name="Nadin-Davis S.A."/>
            <person name="Chmara J.T."/>
            <person name="Carillo C."/>
            <person name="Amoako K."/>
            <person name="Goji N."/>
            <person name="Duceppe M.-O."/>
            <person name="Devenish J."/>
        </authorList>
    </citation>
    <scope>NUCLEOTIDE SEQUENCE [LARGE SCALE GENOMIC DNA]</scope>
    <source>
        <strain evidence="13">CFViADRI1362</strain>
        <plasmid evidence="13">pcfviadri1362_p3</plasmid>
    </source>
</reference>
<dbReference type="InterPro" id="IPR007792">
    <property type="entry name" value="T4SS_VirB3/TrbD/AvhB"/>
</dbReference>
<evidence type="ECO:0000256" key="3">
    <source>
        <dbReference type="ARBA" id="ARBA00022692"/>
    </source>
</evidence>
<evidence type="ECO:0000259" key="11">
    <source>
        <dbReference type="Pfam" id="PF19044"/>
    </source>
</evidence>
<dbReference type="EMBL" id="CP059435">
    <property type="protein sequence ID" value="QMS59927.1"/>
    <property type="molecule type" value="Genomic_DNA"/>
</dbReference>
<dbReference type="SUPFAM" id="SSF52540">
    <property type="entry name" value="P-loop containing nucleoside triphosphate hydrolases"/>
    <property type="match status" value="1"/>
</dbReference>
<geneLocation type="plasmid" evidence="13">
    <name>pcfviadri1362_p3</name>
</geneLocation>
<dbReference type="InterPro" id="IPR027417">
    <property type="entry name" value="P-loop_NTPase"/>
</dbReference>
<comment type="similarity">
    <text evidence="2">Belongs to the TrbE/VirB4 family.</text>
</comment>
<evidence type="ECO:0000256" key="2">
    <source>
        <dbReference type="ARBA" id="ARBA00006512"/>
    </source>
</evidence>
<proteinExistence type="inferred from homology"/>
<dbReference type="GO" id="GO:0016020">
    <property type="term" value="C:membrane"/>
    <property type="evidence" value="ECO:0007669"/>
    <property type="project" value="UniProtKB-SubCell"/>
</dbReference>
<dbReference type="InterPro" id="IPR004346">
    <property type="entry name" value="CagE_TrbE_VirB"/>
</dbReference>
<keyword evidence="3 9" id="KW-0812">Transmembrane</keyword>
<keyword evidence="4" id="KW-0547">Nucleotide-binding</keyword>
<dbReference type="InterPro" id="IPR043964">
    <property type="entry name" value="P-loop_TraG"/>
</dbReference>
<evidence type="ECO:0000259" key="10">
    <source>
        <dbReference type="Pfam" id="PF03135"/>
    </source>
</evidence>
<feature type="domain" description="TraG P-loop" evidence="11">
    <location>
        <begin position="542"/>
        <end position="828"/>
    </location>
</feature>
<feature type="domain" description="CagE TrbE VirB component of type IV transporter system central" evidence="10">
    <location>
        <begin position="273"/>
        <end position="479"/>
    </location>
</feature>
<dbReference type="PANTHER" id="PTHR30121:SF12">
    <property type="entry name" value="TYPE IV SECRETION SYSTEM PROTEIN CAGE"/>
    <property type="match status" value="1"/>
</dbReference>
<dbReference type="NCBIfam" id="TIGR00929">
    <property type="entry name" value="VirB4_CagE"/>
    <property type="match status" value="1"/>
</dbReference>
<sequence length="917" mass="104529">MGEEVIYKGLTRPAMVFGVPITPLFFVCALLALLALYINLAISALIFPAVFIMKEIAKKDEFIFRLLFLKLKFFSNPASKRFYQIKTYNGSSYSVMPLNFDYPKISVIGIDKNPNFEKFIPYQTLIDNVVITKDYDLLTTWEIDGVMFEVESDSDIAVSKERLNTLFRSFASEPISFYFHNCRLAADEKLEANFNNEFLKKLNDKYFESFQKGSSNKNRLFLTAIYTPLDRVTRSSFKKDSVEKRIRELDRYLNKMQEYCGNIEAKLNSFGSKRLGIYTKDNAQYSSQLEFYNYLISGKMSPVRVSNAPLFGYLNGNLDSIMFSNSAAQLNLNTGEKRFAKAIEIKDYTQFSYSGMLDILMYLKVEYTITQSFTPMAKSEAQADLAKQKKQLISSEDDAVSQVMELEHALDELSSGTLCFGKYHFSVIVYADSVREVEQKTNLVITTLSNLGFLTSVANIALPASYFSQFPANFGIRPRIHTISSKNYSSLIALHNFSSGKKDKNCWGDAVTLLKTPNNQPYYFNFHETPTGKDSFGDFLLANTLVIGKSGGGKTVLMNFLLDQLCKYADVNSFPDDVPMEKRKATFFYLDKDKGAIGNIVALGGKYITIDAGHPTGFNPFMVENTAENVRKLQVLMKMLVTRNNEILTTLEEKNLNNAVESIINNFDKEERKFGISLMLEHLYAKNEEVNSLRSRLELWSKKGKFGWVFDNENDELNFSDDSINVYGIDGTDLLKDKEISGMVSFYILWRIMDLTDGRRFALFIDEAWDWISNPVVAEEVHNKEKTIRKLNGFLVLGTQSVEDFAKSNIATAILEQSATILLLSNPKAKEEDYCGKLNLTQEEYLFAKNTLPDEYKFLIKKGVDERTIANIDLSKIGKTYLKILSTGKVYVEAIENINKQSSSYDEKFHKIQELYR</sequence>
<evidence type="ECO:0000256" key="9">
    <source>
        <dbReference type="SAM" id="Phobius"/>
    </source>
</evidence>
<dbReference type="GO" id="GO:0005524">
    <property type="term" value="F:ATP binding"/>
    <property type="evidence" value="ECO:0007669"/>
    <property type="project" value="UniProtKB-KW"/>
</dbReference>
<dbReference type="Proteomes" id="UP000514628">
    <property type="component" value="Plasmid pCFViADRI1362_P3"/>
</dbReference>
<evidence type="ECO:0000256" key="1">
    <source>
        <dbReference type="ARBA" id="ARBA00004370"/>
    </source>
</evidence>
<dbReference type="Gene3D" id="3.40.50.300">
    <property type="entry name" value="P-loop containing nucleotide triphosphate hydrolases"/>
    <property type="match status" value="2"/>
</dbReference>
<evidence type="ECO:0000256" key="6">
    <source>
        <dbReference type="ARBA" id="ARBA00022989"/>
    </source>
</evidence>
<organism evidence="12 13">
    <name type="scientific">Campylobacter fetus</name>
    <dbReference type="NCBI Taxonomy" id="196"/>
    <lineage>
        <taxon>Bacteria</taxon>
        <taxon>Pseudomonadati</taxon>
        <taxon>Campylobacterota</taxon>
        <taxon>Epsilonproteobacteria</taxon>
        <taxon>Campylobacterales</taxon>
        <taxon>Campylobacteraceae</taxon>
        <taxon>Campylobacter</taxon>
    </lineage>
</organism>
<keyword evidence="8 9" id="KW-0472">Membrane</keyword>
<dbReference type="Pfam" id="PF05101">
    <property type="entry name" value="VirB3"/>
    <property type="match status" value="1"/>
</dbReference>
<dbReference type="AlphaFoldDB" id="A0A974MVC2"/>
<evidence type="ECO:0000313" key="13">
    <source>
        <dbReference type="Proteomes" id="UP000514628"/>
    </source>
</evidence>
<dbReference type="Pfam" id="PF03135">
    <property type="entry name" value="CagE_TrbE_VirB"/>
    <property type="match status" value="1"/>
</dbReference>
<keyword evidence="5" id="KW-0067">ATP-binding</keyword>
<gene>
    <name evidence="12" type="ORF">GZ989_011625</name>
</gene>
<feature type="transmembrane region" description="Helical" evidence="9">
    <location>
        <begin position="24"/>
        <end position="52"/>
    </location>
</feature>
<evidence type="ECO:0000256" key="8">
    <source>
        <dbReference type="ARBA" id="ARBA00023136"/>
    </source>
</evidence>
<evidence type="ECO:0000313" key="12">
    <source>
        <dbReference type="EMBL" id="QMS59927.1"/>
    </source>
</evidence>
<name>A0A974MVC2_CAMFE</name>
<evidence type="ECO:0000256" key="5">
    <source>
        <dbReference type="ARBA" id="ARBA00022840"/>
    </source>
</evidence>
<dbReference type="RefSeq" id="WP_065843578.1">
    <property type="nucleotide sequence ID" value="NZ_CP059435.1"/>
</dbReference>
<keyword evidence="12" id="KW-0614">Plasmid</keyword>